<evidence type="ECO:0008006" key="4">
    <source>
        <dbReference type="Google" id="ProtNLM"/>
    </source>
</evidence>
<feature type="region of interest" description="Disordered" evidence="1">
    <location>
        <begin position="1"/>
        <end position="23"/>
    </location>
</feature>
<dbReference type="HOGENOM" id="CLU_890769_0_0_11"/>
<protein>
    <recommendedName>
        <fullName evidence="4">DUF4439 domain-containing protein</fullName>
    </recommendedName>
</protein>
<feature type="compositionally biased region" description="Basic and acidic residues" evidence="1">
    <location>
        <begin position="1"/>
        <end position="16"/>
    </location>
</feature>
<keyword evidence="3" id="KW-1185">Reference proteome</keyword>
<dbReference type="KEGG" id="kse:Ksed_11440"/>
<name>C7NH14_KYTSD</name>
<organism evidence="2 3">
    <name type="scientific">Kytococcus sedentarius (strain ATCC 14392 / DSM 20547 / JCM 11482 / CCUG 33030 / NBRC 15357 / NCTC 11040 / CCM 314 / 541)</name>
    <name type="common">Micrococcus sedentarius</name>
    <dbReference type="NCBI Taxonomy" id="478801"/>
    <lineage>
        <taxon>Bacteria</taxon>
        <taxon>Bacillati</taxon>
        <taxon>Actinomycetota</taxon>
        <taxon>Actinomycetes</taxon>
        <taxon>Micrococcales</taxon>
        <taxon>Kytococcaceae</taxon>
        <taxon>Kytococcus</taxon>
    </lineage>
</organism>
<dbReference type="EMBL" id="CP001686">
    <property type="protein sequence ID" value="ACV06184.1"/>
    <property type="molecule type" value="Genomic_DNA"/>
</dbReference>
<evidence type="ECO:0000313" key="3">
    <source>
        <dbReference type="Proteomes" id="UP000006666"/>
    </source>
</evidence>
<dbReference type="AlphaFoldDB" id="C7NH14"/>
<sequence>MSLRPRRDPRPHHDSPTDGEGISRRAWARAAVLGVALPAGLSGCGVHLESDEHPPREDEDPRTALRLVQSGARYAMRTSLAHGSRTRWVTEGLQEQVLHLRGITGAVTIDPEKVLQPRVNGDVARALLASADAMLPRLHEAGDDLGLASDMVAWWIGASHVIDPRGALPSVPNDAAAQAATTIEGLHEVTWAMQVLTTRLAADARKRSLRNIGHLQDIRRVVDNLAGTAGPEQEVAYQMPREVMDRENRADRFMHFLDAWSAELRGQIRENAGDAKHVHLLTSLLGTATGLQMDWNEHTTPAVPATDDSAGD</sequence>
<gene>
    <name evidence="2" type="ordered locus">Ksed_11440</name>
</gene>
<dbReference type="Proteomes" id="UP000006666">
    <property type="component" value="Chromosome"/>
</dbReference>
<reference evidence="2 3" key="1">
    <citation type="journal article" date="2009" name="Stand. Genomic Sci.">
        <title>Complete genome sequence of Kytococcus sedentarius type strain (541).</title>
        <authorList>
            <person name="Sims D."/>
            <person name="Brettin T."/>
            <person name="Detter J.C."/>
            <person name="Han C."/>
            <person name="Lapidus A."/>
            <person name="Copeland A."/>
            <person name="Glavina Del Rio T."/>
            <person name="Nolan M."/>
            <person name="Chen F."/>
            <person name="Lucas S."/>
            <person name="Tice H."/>
            <person name="Cheng J.F."/>
            <person name="Bruce D."/>
            <person name="Goodwin L."/>
            <person name="Pitluck S."/>
            <person name="Ovchinnikova G."/>
            <person name="Pati A."/>
            <person name="Ivanova N."/>
            <person name="Mavrommatis K."/>
            <person name="Chen A."/>
            <person name="Palaniappan K."/>
            <person name="D'haeseleer P."/>
            <person name="Chain P."/>
            <person name="Bristow J."/>
            <person name="Eisen J.A."/>
            <person name="Markowitz V."/>
            <person name="Hugenholtz P."/>
            <person name="Schneider S."/>
            <person name="Goker M."/>
            <person name="Pukall R."/>
            <person name="Kyrpides N.C."/>
            <person name="Klenk H.P."/>
        </authorList>
    </citation>
    <scope>NUCLEOTIDE SEQUENCE [LARGE SCALE GENOMIC DNA]</scope>
    <source>
        <strain evidence="3">ATCC 14392 / DSM 20547 / JCM 11482 / CCUG 33030 / NBRC 15357 / NCTC 11040 / CCM 314 / 541</strain>
    </source>
</reference>
<proteinExistence type="predicted"/>
<evidence type="ECO:0000256" key="1">
    <source>
        <dbReference type="SAM" id="MobiDB-lite"/>
    </source>
</evidence>
<dbReference type="STRING" id="478801.Ksed_11440"/>
<dbReference type="InterPro" id="IPR012347">
    <property type="entry name" value="Ferritin-like"/>
</dbReference>
<accession>C7NH14</accession>
<evidence type="ECO:0000313" key="2">
    <source>
        <dbReference type="EMBL" id="ACV06184.1"/>
    </source>
</evidence>
<dbReference type="Gene3D" id="1.20.1260.10">
    <property type="match status" value="1"/>
</dbReference>